<name>A0ABV0BH12_9SPHN</name>
<accession>A0ABV0BH12</accession>
<evidence type="ECO:0000256" key="1">
    <source>
        <dbReference type="SAM" id="SignalP"/>
    </source>
</evidence>
<keyword evidence="3" id="KW-1185">Reference proteome</keyword>
<proteinExistence type="predicted"/>
<gene>
    <name evidence="2" type="ORF">TPR58_22530</name>
</gene>
<dbReference type="EMBL" id="JBDIZK010000022">
    <property type="protein sequence ID" value="MEN3749966.1"/>
    <property type="molecule type" value="Genomic_DNA"/>
</dbReference>
<keyword evidence="1" id="KW-0732">Signal</keyword>
<comment type="caution">
    <text evidence="2">The sequence shown here is derived from an EMBL/GenBank/DDBJ whole genome shotgun (WGS) entry which is preliminary data.</text>
</comment>
<evidence type="ECO:0000313" key="2">
    <source>
        <dbReference type="EMBL" id="MEN3749966.1"/>
    </source>
</evidence>
<feature type="chain" id="PRO_5046985821" evidence="1">
    <location>
        <begin position="24"/>
        <end position="204"/>
    </location>
</feature>
<evidence type="ECO:0000313" key="3">
    <source>
        <dbReference type="Proteomes" id="UP001427805"/>
    </source>
</evidence>
<feature type="signal peptide" evidence="1">
    <location>
        <begin position="1"/>
        <end position="23"/>
    </location>
</feature>
<dbReference type="Proteomes" id="UP001427805">
    <property type="component" value="Unassembled WGS sequence"/>
</dbReference>
<protein>
    <submittedName>
        <fullName evidence="2">Uncharacterized protein</fullName>
    </submittedName>
</protein>
<reference evidence="2 3" key="1">
    <citation type="submission" date="2024-05" db="EMBL/GenBank/DDBJ databases">
        <title>Sphingomonas sp. HF-S3 16S ribosomal RNA gene Genome sequencing and assembly.</title>
        <authorList>
            <person name="Lee H."/>
        </authorList>
    </citation>
    <scope>NUCLEOTIDE SEQUENCE [LARGE SCALE GENOMIC DNA]</scope>
    <source>
        <strain evidence="2 3">HF-S3</strain>
    </source>
</reference>
<organism evidence="2 3">
    <name type="scientific">Sphingomonas rustica</name>
    <dbReference type="NCBI Taxonomy" id="3103142"/>
    <lineage>
        <taxon>Bacteria</taxon>
        <taxon>Pseudomonadati</taxon>
        <taxon>Pseudomonadota</taxon>
        <taxon>Alphaproteobacteria</taxon>
        <taxon>Sphingomonadales</taxon>
        <taxon>Sphingomonadaceae</taxon>
        <taxon>Sphingomonas</taxon>
    </lineage>
</organism>
<dbReference type="RefSeq" id="WP_346249015.1">
    <property type="nucleotide sequence ID" value="NZ_JBDIZK010000022.1"/>
</dbReference>
<sequence length="204" mass="22428">MKGFLLALATAGGAALAPAPVWAQPVVDAVTSPTSGAKAVSPAVASRFDVDPASVEMPNLAFDETPEDVKNYDKYFYFARPETDFATAYADIRECDGYARGLSYRGDGSINFLAGQYGIVGGVVGGIFGEIAATAERRRMRRLNQRICMYFKGYQRFGLRKVLWSEFNFEDGDPKITENIRQTYLQRQAKVASSPMPQAQELVQ</sequence>